<evidence type="ECO:0000313" key="3">
    <source>
        <dbReference type="EMBL" id="ORE17796.1"/>
    </source>
</evidence>
<dbReference type="VEuPathDB" id="FungiDB:BCV72DRAFT_222129"/>
<dbReference type="Gene3D" id="1.10.8.1310">
    <property type="match status" value="1"/>
</dbReference>
<dbReference type="SMART" id="SM00164">
    <property type="entry name" value="TBC"/>
    <property type="match status" value="1"/>
</dbReference>
<organism evidence="3 4">
    <name type="scientific">Rhizopus microsporus</name>
    <dbReference type="NCBI Taxonomy" id="58291"/>
    <lineage>
        <taxon>Eukaryota</taxon>
        <taxon>Fungi</taxon>
        <taxon>Fungi incertae sedis</taxon>
        <taxon>Mucoromycota</taxon>
        <taxon>Mucoromycotina</taxon>
        <taxon>Mucoromycetes</taxon>
        <taxon>Mucorales</taxon>
        <taxon>Mucorineae</taxon>
        <taxon>Rhizopodaceae</taxon>
        <taxon>Rhizopus</taxon>
    </lineage>
</organism>
<dbReference type="InterPro" id="IPR045913">
    <property type="entry name" value="TBC20/Gyp8-like"/>
</dbReference>
<evidence type="ECO:0000313" key="4">
    <source>
        <dbReference type="Proteomes" id="UP000242381"/>
    </source>
</evidence>
<name>A0A1X0S0K0_RHIZD</name>
<gene>
    <name evidence="3" type="ORF">BCV71DRAFT_216128</name>
</gene>
<reference evidence="3 4" key="1">
    <citation type="journal article" date="2016" name="Proc. Natl. Acad. Sci. U.S.A.">
        <title>Lipid metabolic changes in an early divergent fungus govern the establishment of a mutualistic symbiosis with endobacteria.</title>
        <authorList>
            <person name="Lastovetsky O.A."/>
            <person name="Gaspar M.L."/>
            <person name="Mondo S.J."/>
            <person name="LaButti K.M."/>
            <person name="Sandor L."/>
            <person name="Grigoriev I.V."/>
            <person name="Henry S.A."/>
            <person name="Pawlowska T.E."/>
        </authorList>
    </citation>
    <scope>NUCLEOTIDE SEQUENCE [LARGE SCALE GENOMIC DNA]</scope>
    <source>
        <strain evidence="3 4">ATCC 11559</strain>
    </source>
</reference>
<dbReference type="Gene3D" id="1.10.472.80">
    <property type="entry name" value="Ypt/Rab-GAP domain of gyp1p, domain 3"/>
    <property type="match status" value="1"/>
</dbReference>
<dbReference type="GO" id="GO:0005789">
    <property type="term" value="C:endoplasmic reticulum membrane"/>
    <property type="evidence" value="ECO:0007669"/>
    <property type="project" value="TreeGrafter"/>
</dbReference>
<dbReference type="PANTHER" id="PTHR20913:SF7">
    <property type="entry name" value="RE60063P"/>
    <property type="match status" value="1"/>
</dbReference>
<dbReference type="OMA" id="VYMFAQI"/>
<feature type="domain" description="Rab-GAP TBC" evidence="2">
    <location>
        <begin position="47"/>
        <end position="231"/>
    </location>
</feature>
<dbReference type="Proteomes" id="UP000242381">
    <property type="component" value="Unassembled WGS sequence"/>
</dbReference>
<accession>A0A1X0S0K0</accession>
<protein>
    <submittedName>
        <fullName evidence="3">RabGAP/TBC</fullName>
    </submittedName>
</protein>
<dbReference type="Pfam" id="PF00566">
    <property type="entry name" value="RabGAP-TBC"/>
    <property type="match status" value="1"/>
</dbReference>
<dbReference type="GO" id="GO:0006888">
    <property type="term" value="P:endoplasmic reticulum to Golgi vesicle-mediated transport"/>
    <property type="evidence" value="ECO:0007669"/>
    <property type="project" value="TreeGrafter"/>
</dbReference>
<dbReference type="PROSITE" id="PS50086">
    <property type="entry name" value="TBC_RABGAP"/>
    <property type="match status" value="1"/>
</dbReference>
<dbReference type="SUPFAM" id="SSF47923">
    <property type="entry name" value="Ypt/Rab-GAP domain of gyp1p"/>
    <property type="match status" value="2"/>
</dbReference>
<dbReference type="PANTHER" id="PTHR20913">
    <property type="entry name" value="TBC1 DOMAIN FAMILY MEMBER 20/GTPASE"/>
    <property type="match status" value="1"/>
</dbReference>
<sequence>MHDILMGVHKSVAKNMLRIQQIENILKAIANRDLDQLKSLSRQPGGFVHDCLRKIVWPILLHTQHGNYVVEKGSEKDLADPVQIAKDVERSLYYYPRDMPPVLKEQKQQELHCMIVEILWRNPNLKYYQGFHDICTCFLLVLGKKAAIPAAENVALFFLRDAMMDSFEPVSKQLRLMSSLIEYEDVELTTFLERCNVMPYYALSWILTWFSHDFERYEKIVRLFDLFISSEAIMPVYVASAIILYRRDEILKADRDIVHSLITRIPQDIDIELIIQRAIQLQEKYTVLQLQKQSGIWLHEESVINTWHKDWGTLKWGDVPDHLQASKYPSTQANKEEWEDEMLTEWTKRRRTSIIDDQDLF</sequence>
<evidence type="ECO:0000259" key="2">
    <source>
        <dbReference type="PROSITE" id="PS50086"/>
    </source>
</evidence>
<dbReference type="AlphaFoldDB" id="A0A1X0S0K0"/>
<keyword evidence="1" id="KW-0343">GTPase activation</keyword>
<dbReference type="InterPro" id="IPR035969">
    <property type="entry name" value="Rab-GAP_TBC_sf"/>
</dbReference>
<dbReference type="GO" id="GO:0005096">
    <property type="term" value="F:GTPase activator activity"/>
    <property type="evidence" value="ECO:0007669"/>
    <property type="project" value="UniProtKB-KW"/>
</dbReference>
<evidence type="ECO:0000256" key="1">
    <source>
        <dbReference type="ARBA" id="ARBA00022468"/>
    </source>
</evidence>
<proteinExistence type="predicted"/>
<dbReference type="EMBL" id="KV921346">
    <property type="protein sequence ID" value="ORE17796.1"/>
    <property type="molecule type" value="Genomic_DNA"/>
</dbReference>
<dbReference type="InterPro" id="IPR000195">
    <property type="entry name" value="Rab-GAP-TBC_dom"/>
</dbReference>